<proteinExistence type="predicted"/>
<dbReference type="Gene3D" id="2.40.10.220">
    <property type="entry name" value="predicted glycosyltransferase like domains"/>
    <property type="match status" value="2"/>
</dbReference>
<evidence type="ECO:0000259" key="1">
    <source>
        <dbReference type="Pfam" id="PF07238"/>
    </source>
</evidence>
<evidence type="ECO:0000313" key="3">
    <source>
        <dbReference type="Proteomes" id="UP000179786"/>
    </source>
</evidence>
<feature type="domain" description="PilZ" evidence="1">
    <location>
        <begin position="150"/>
        <end position="232"/>
    </location>
</feature>
<protein>
    <recommendedName>
        <fullName evidence="1">PilZ domain-containing protein</fullName>
    </recommendedName>
</protein>
<comment type="caution">
    <text evidence="2">The sequence shown here is derived from an EMBL/GenBank/DDBJ whole genome shotgun (WGS) entry which is preliminary data.</text>
</comment>
<dbReference type="InterPro" id="IPR009875">
    <property type="entry name" value="PilZ_domain"/>
</dbReference>
<dbReference type="Proteomes" id="UP000179786">
    <property type="component" value="Unassembled WGS sequence"/>
</dbReference>
<dbReference type="Pfam" id="PF07238">
    <property type="entry name" value="PilZ"/>
    <property type="match status" value="2"/>
</dbReference>
<dbReference type="GO" id="GO:0035438">
    <property type="term" value="F:cyclic-di-GMP binding"/>
    <property type="evidence" value="ECO:0007669"/>
    <property type="project" value="InterPro"/>
</dbReference>
<keyword evidence="3" id="KW-1185">Reference proteome</keyword>
<feature type="domain" description="PilZ" evidence="1">
    <location>
        <begin position="495"/>
        <end position="576"/>
    </location>
</feature>
<organism evidence="2 3">
    <name type="scientific">Pseudoalteromonas amylolytica</name>
    <dbReference type="NCBI Taxonomy" id="1859457"/>
    <lineage>
        <taxon>Bacteria</taxon>
        <taxon>Pseudomonadati</taxon>
        <taxon>Pseudomonadota</taxon>
        <taxon>Gammaproteobacteria</taxon>
        <taxon>Alteromonadales</taxon>
        <taxon>Pseudoalteromonadaceae</taxon>
        <taxon>Pseudoalteromonas</taxon>
    </lineage>
</organism>
<reference evidence="2 3" key="1">
    <citation type="submission" date="2016-09" db="EMBL/GenBank/DDBJ databases">
        <title>Pseudoalteromonas amylolytica sp. nov., isolated from the surface seawater.</title>
        <authorList>
            <person name="Wu Y.-H."/>
            <person name="Cheng H."/>
            <person name="Jin X.-B."/>
            <person name="Wang C.-S."/>
            <person name="Xu X.-W."/>
        </authorList>
    </citation>
    <scope>NUCLEOTIDE SEQUENCE [LARGE SCALE GENOMIC DNA]</scope>
    <source>
        <strain evidence="2 3">JW1</strain>
    </source>
</reference>
<name>A0A1S1MT98_9GAMM</name>
<accession>A0A1S1MT98</accession>
<dbReference type="STRING" id="1859457.BET10_13610"/>
<sequence>MAEDKLQKYQPLIKELKSQLGNPDFDKLFEQMTKDISKPDRFLLKMEMSRLSQPIARFIDLRGQVAGDVKPYEYEGKQHFMDDLAIEVFEREIARHGGYTLAVYEEVMQTENNFRVMQKKAQDTESLVQDVVEKQPEHAKLVRFASYESRIEERMNYSIKISIELNKGHQATGTTSDISLSGAKIKLAAKERVSPGQLVSVRLTGLEQEFELGLKEGIQYEVIAVEPISSGFQHVRLKRTFIENSNAFDEFLNSFIHGNKRRYKVNLDNTMDAITCKGYEQYYQPRVNSLFVFISQKDKHLLPTIALTNENNAFINYYFEDERKVSCLYQIFSQPRLAALLALSNAVKESTLYSFTHIKDGKIYHYSAFDFELAKQPDLRNLFVAYGAQKSSWRTYKVQLMPSHHEDAFIPLSLPANASKNIEKLNKRPTPRVQSHIQDVKYLLLITDISSQYQQEAYQKVSFDKSLVNQLKVFGRGKALNPPKLNVISLDYINLRAHKRYLYKTSVVLHIDGAEPCQGHTLDFSEMGLQVELAQPTTLTKGAIIHLDLPDLQKITKQHSLSNLRYEVVAISKAKTIINLKVSKLTDLPQVASEFFKLLINSNKDKLQPCQEAPRIPGLSTALRNMITKSVCQFPFYLHKETSHFKIGAIGIGLYPTPIHRVLMHYHTAKQGQLNMKPLFPSGFIENHLTEALRKHSRKSKPLKYTLFVAFDSQEKDINKAFKGQCIEQDQPQEPLFLFQKKAITKNILFVFHLHVSKTGRPDTDYLANELRYVSHYALHKAKELEEGLWKVTGVCDLIDVSDEHLRTLEIDSKLITAMRLRKQTYLKTLLN</sequence>
<dbReference type="EMBL" id="MKJU01000026">
    <property type="protein sequence ID" value="OHU90418.1"/>
    <property type="molecule type" value="Genomic_DNA"/>
</dbReference>
<dbReference type="AlphaFoldDB" id="A0A1S1MT98"/>
<evidence type="ECO:0000313" key="2">
    <source>
        <dbReference type="EMBL" id="OHU90418.1"/>
    </source>
</evidence>
<dbReference type="OrthoDB" id="6208912at2"/>
<dbReference type="RefSeq" id="WP_070985781.1">
    <property type="nucleotide sequence ID" value="NZ_MKJU01000026.1"/>
</dbReference>
<gene>
    <name evidence="2" type="ORF">BET10_13610</name>
</gene>